<gene>
    <name evidence="2" type="ORF">TE42_06050</name>
</gene>
<evidence type="ECO:0000313" key="3">
    <source>
        <dbReference type="Proteomes" id="UP000035067"/>
    </source>
</evidence>
<keyword evidence="1" id="KW-0812">Transmembrane</keyword>
<protein>
    <submittedName>
        <fullName evidence="2">RNA polymerase subunit sigma</fullName>
    </submittedName>
</protein>
<evidence type="ECO:0000256" key="1">
    <source>
        <dbReference type="SAM" id="Phobius"/>
    </source>
</evidence>
<sequence>MRFDGADHPILVILSGALILGGICALVIWGLTNAYPTA</sequence>
<keyword evidence="1" id="KW-1133">Transmembrane helix</keyword>
<dbReference type="EMBL" id="JXQG01000031">
    <property type="protein sequence ID" value="KKZ12052.1"/>
    <property type="molecule type" value="Genomic_DNA"/>
</dbReference>
<dbReference type="Proteomes" id="UP000035067">
    <property type="component" value="Unassembled WGS sequence"/>
</dbReference>
<accession>A0A0G2HKM2</accession>
<name>A0A0G2HKM2_9SYNE</name>
<keyword evidence="1" id="KW-0472">Membrane</keyword>
<comment type="caution">
    <text evidence="2">The sequence shown here is derived from an EMBL/GenBank/DDBJ whole genome shotgun (WGS) entry which is preliminary data.</text>
</comment>
<evidence type="ECO:0000313" key="2">
    <source>
        <dbReference type="EMBL" id="KKZ12052.1"/>
    </source>
</evidence>
<dbReference type="AlphaFoldDB" id="A0A0G2HKM2"/>
<proteinExistence type="predicted"/>
<organism evidence="2 3">
    <name type="scientific">Candidatus Synechococcus spongiarum SP3</name>
    <dbReference type="NCBI Taxonomy" id="1604020"/>
    <lineage>
        <taxon>Bacteria</taxon>
        <taxon>Bacillati</taxon>
        <taxon>Cyanobacteriota</taxon>
        <taxon>Cyanophyceae</taxon>
        <taxon>Synechococcales</taxon>
        <taxon>Synechococcaceae</taxon>
        <taxon>Synechococcus</taxon>
    </lineage>
</organism>
<feature type="transmembrane region" description="Helical" evidence="1">
    <location>
        <begin position="12"/>
        <end position="32"/>
    </location>
</feature>
<reference evidence="2 3" key="1">
    <citation type="submission" date="2015-01" db="EMBL/GenBank/DDBJ databases">
        <title>Lifestyle Evolution in Cyanobacterial Symbionts of Sponges.</title>
        <authorList>
            <person name="Burgsdorf I."/>
            <person name="Slaby B.M."/>
            <person name="Handley K.M."/>
            <person name="Haber M."/>
            <person name="Blom J."/>
            <person name="Marshall C.W."/>
            <person name="Gilbert J.A."/>
            <person name="Hentschel U."/>
            <person name="Steindler L."/>
        </authorList>
    </citation>
    <scope>NUCLEOTIDE SEQUENCE [LARGE SCALE GENOMIC DNA]</scope>
    <source>
        <strain evidence="2">SP3</strain>
    </source>
</reference>